<dbReference type="EMBL" id="MU001676">
    <property type="protein sequence ID" value="KAF2459167.1"/>
    <property type="molecule type" value="Genomic_DNA"/>
</dbReference>
<dbReference type="Proteomes" id="UP000799766">
    <property type="component" value="Unassembled WGS sequence"/>
</dbReference>
<feature type="region of interest" description="Disordered" evidence="1">
    <location>
        <begin position="362"/>
        <end position="384"/>
    </location>
</feature>
<accession>A0A6A6P5S4</accession>
<organism evidence="2 3">
    <name type="scientific">Lineolata rhizophorae</name>
    <dbReference type="NCBI Taxonomy" id="578093"/>
    <lineage>
        <taxon>Eukaryota</taxon>
        <taxon>Fungi</taxon>
        <taxon>Dikarya</taxon>
        <taxon>Ascomycota</taxon>
        <taxon>Pezizomycotina</taxon>
        <taxon>Dothideomycetes</taxon>
        <taxon>Dothideomycetes incertae sedis</taxon>
        <taxon>Lineolatales</taxon>
        <taxon>Lineolataceae</taxon>
        <taxon>Lineolata</taxon>
    </lineage>
</organism>
<name>A0A6A6P5S4_9PEZI</name>
<feature type="region of interest" description="Disordered" evidence="1">
    <location>
        <begin position="223"/>
        <end position="293"/>
    </location>
</feature>
<evidence type="ECO:0000313" key="2">
    <source>
        <dbReference type="EMBL" id="KAF2459167.1"/>
    </source>
</evidence>
<protein>
    <submittedName>
        <fullName evidence="2">Uncharacterized protein</fullName>
    </submittedName>
</protein>
<sequence length="384" mass="41681">MASRTGVSEIGMPEDVGKPEDTGKCKDTGMAEDIATPAVQPGPVEPTVAHLQQHSDGNSQQDAATQVGSATDGQWYGQALLSKLHSKVPGALLRPLAYRSSAEGEKTLEFMRGPPMEAGEPSQAMRHELVQILVAVMKDTSTACDNVSSNALLWFGKDGQPLRWSDLEIEAAAHTLLERTIHYHRFGFPVYKDLKLPQSEKKAMFGPRMEWIVDCLKQKNLNQRTNRGKKDILAQARKARSQSNSGTHDKPAQDDSHGTRISQVQESNSSPKRLKLDQRPALSSASDNTGKERINLPQVWTPLLANPHVPPPTLGIAAPGHAQQVPAGYGLETRPSKLRGAPLWLAIVSAVALAPLARQTTNPKKKAMKARNERITTGVSNTGC</sequence>
<feature type="compositionally biased region" description="Polar residues" evidence="1">
    <location>
        <begin position="259"/>
        <end position="271"/>
    </location>
</feature>
<evidence type="ECO:0000256" key="1">
    <source>
        <dbReference type="SAM" id="MobiDB-lite"/>
    </source>
</evidence>
<proteinExistence type="predicted"/>
<feature type="compositionally biased region" description="Basic and acidic residues" evidence="1">
    <location>
        <begin position="15"/>
        <end position="28"/>
    </location>
</feature>
<feature type="compositionally biased region" description="Polar residues" evidence="1">
    <location>
        <begin position="50"/>
        <end position="68"/>
    </location>
</feature>
<reference evidence="2" key="1">
    <citation type="journal article" date="2020" name="Stud. Mycol.">
        <title>101 Dothideomycetes genomes: a test case for predicting lifestyles and emergence of pathogens.</title>
        <authorList>
            <person name="Haridas S."/>
            <person name="Albert R."/>
            <person name="Binder M."/>
            <person name="Bloem J."/>
            <person name="Labutti K."/>
            <person name="Salamov A."/>
            <person name="Andreopoulos B."/>
            <person name="Baker S."/>
            <person name="Barry K."/>
            <person name="Bills G."/>
            <person name="Bluhm B."/>
            <person name="Cannon C."/>
            <person name="Castanera R."/>
            <person name="Culley D."/>
            <person name="Daum C."/>
            <person name="Ezra D."/>
            <person name="Gonzalez J."/>
            <person name="Henrissat B."/>
            <person name="Kuo A."/>
            <person name="Liang C."/>
            <person name="Lipzen A."/>
            <person name="Lutzoni F."/>
            <person name="Magnuson J."/>
            <person name="Mondo S."/>
            <person name="Nolan M."/>
            <person name="Ohm R."/>
            <person name="Pangilinan J."/>
            <person name="Park H.-J."/>
            <person name="Ramirez L."/>
            <person name="Alfaro M."/>
            <person name="Sun H."/>
            <person name="Tritt A."/>
            <person name="Yoshinaga Y."/>
            <person name="Zwiers L.-H."/>
            <person name="Turgeon B."/>
            <person name="Goodwin S."/>
            <person name="Spatafora J."/>
            <person name="Crous P."/>
            <person name="Grigoriev I."/>
        </authorList>
    </citation>
    <scope>NUCLEOTIDE SEQUENCE</scope>
    <source>
        <strain evidence="2">ATCC 16933</strain>
    </source>
</reference>
<dbReference type="AlphaFoldDB" id="A0A6A6P5S4"/>
<feature type="compositionally biased region" description="Basic and acidic residues" evidence="1">
    <location>
        <begin position="247"/>
        <end position="258"/>
    </location>
</feature>
<gene>
    <name evidence="2" type="ORF">BDY21DRAFT_362645</name>
</gene>
<keyword evidence="3" id="KW-1185">Reference proteome</keyword>
<feature type="compositionally biased region" description="Polar residues" evidence="1">
    <location>
        <begin position="375"/>
        <end position="384"/>
    </location>
</feature>
<evidence type="ECO:0000313" key="3">
    <source>
        <dbReference type="Proteomes" id="UP000799766"/>
    </source>
</evidence>
<feature type="region of interest" description="Disordered" evidence="1">
    <location>
        <begin position="49"/>
        <end position="68"/>
    </location>
</feature>
<feature type="region of interest" description="Disordered" evidence="1">
    <location>
        <begin position="1"/>
        <end position="28"/>
    </location>
</feature>